<evidence type="ECO:0000259" key="7">
    <source>
        <dbReference type="Pfam" id="PF04261"/>
    </source>
</evidence>
<dbReference type="PANTHER" id="PTHR30521:SF0">
    <property type="entry name" value="DYP-TYPE PEROXIDASE FAMILY PROTEIN"/>
    <property type="match status" value="1"/>
</dbReference>
<comment type="cofactor">
    <cofactor evidence="1">
        <name>heme b</name>
        <dbReference type="ChEBI" id="CHEBI:60344"/>
    </cofactor>
</comment>
<feature type="domain" description="Dyp-type peroxidase C-terminal" evidence="8">
    <location>
        <begin position="143"/>
        <end position="304"/>
    </location>
</feature>
<dbReference type="NCBIfam" id="TIGR01413">
    <property type="entry name" value="Dyp_perox_fam"/>
    <property type="match status" value="1"/>
</dbReference>
<evidence type="ECO:0000259" key="8">
    <source>
        <dbReference type="Pfam" id="PF20628"/>
    </source>
</evidence>
<dbReference type="Pfam" id="PF04261">
    <property type="entry name" value="Dyp_perox_N"/>
    <property type="match status" value="1"/>
</dbReference>
<keyword evidence="2 9" id="KW-0575">Peroxidase</keyword>
<dbReference type="Proteomes" id="UP000494108">
    <property type="component" value="Unassembled WGS sequence"/>
</dbReference>
<proteinExistence type="inferred from homology"/>
<evidence type="ECO:0000313" key="10">
    <source>
        <dbReference type="Proteomes" id="UP000494108"/>
    </source>
</evidence>
<evidence type="ECO:0000256" key="1">
    <source>
        <dbReference type="ARBA" id="ARBA00001970"/>
    </source>
</evidence>
<keyword evidence="3" id="KW-0479">Metal-binding</keyword>
<dbReference type="InterPro" id="IPR048327">
    <property type="entry name" value="Dyp_perox_N"/>
</dbReference>
<evidence type="ECO:0000256" key="2">
    <source>
        <dbReference type="ARBA" id="ARBA00022559"/>
    </source>
</evidence>
<keyword evidence="10" id="KW-1185">Reference proteome</keyword>
<dbReference type="RefSeq" id="WP_175175306.1">
    <property type="nucleotide sequence ID" value="NZ_CADIJX010000003.1"/>
</dbReference>
<dbReference type="GO" id="GO:0005829">
    <property type="term" value="C:cytosol"/>
    <property type="evidence" value="ECO:0007669"/>
    <property type="project" value="TreeGrafter"/>
</dbReference>
<dbReference type="InterPro" id="IPR006314">
    <property type="entry name" value="Dyp_peroxidase"/>
</dbReference>
<keyword evidence="5" id="KW-0408">Iron</keyword>
<keyword evidence="4 9" id="KW-0560">Oxidoreductase</keyword>
<dbReference type="PROSITE" id="PS51404">
    <property type="entry name" value="DYP_PEROXIDASE"/>
    <property type="match status" value="1"/>
</dbReference>
<evidence type="ECO:0000256" key="3">
    <source>
        <dbReference type="ARBA" id="ARBA00022723"/>
    </source>
</evidence>
<dbReference type="GO" id="GO:0046872">
    <property type="term" value="F:metal ion binding"/>
    <property type="evidence" value="ECO:0007669"/>
    <property type="project" value="UniProtKB-KW"/>
</dbReference>
<evidence type="ECO:0000256" key="6">
    <source>
        <dbReference type="ARBA" id="ARBA00025737"/>
    </source>
</evidence>
<evidence type="ECO:0000256" key="4">
    <source>
        <dbReference type="ARBA" id="ARBA00023002"/>
    </source>
</evidence>
<name>A0A6S7A4T2_9BURK</name>
<protein>
    <submittedName>
        <fullName evidence="9">Dye-decolorizing peroxidase YfeX</fullName>
        <ecNumber evidence="9">1.11.1.-</ecNumber>
    </submittedName>
</protein>
<dbReference type="EMBL" id="CADIJX010000003">
    <property type="protein sequence ID" value="CAB3654817.1"/>
    <property type="molecule type" value="Genomic_DNA"/>
</dbReference>
<comment type="similarity">
    <text evidence="6">Belongs to the DyP-type peroxidase family.</text>
</comment>
<dbReference type="GO" id="GO:0004601">
    <property type="term" value="F:peroxidase activity"/>
    <property type="evidence" value="ECO:0007669"/>
    <property type="project" value="UniProtKB-KW"/>
</dbReference>
<sequence length="334" mass="36338">MPDLTLEPQAVHSPNTRHAIFIVATLNPGAAAAETVRGWCADVAARVRTVGTRAPEQNLSCVCAFGSDAWDALYGKPRPASLHPFRVFGEGARVAVSTPGDLLLHIRADSMDLCFELATILINDLGDAITVVDEVHGFRYFDRRAIIGFVDGTENPEGREAVNFTIIGDEDAEFAGGSYVLVQKYLHDMTGWNALTVENQEGIIGRHKLSNVELDDDIKPASSHSALTTLEENGQEVKILRDNMPFGRPGVGEFGTYFIGYARSPAPIEQMLENMFVGRPVGNYDRLLDFSRAVTGSLFFVPSAELLESLETRVACEQAPEQATAIVSPSMARP</sequence>
<accession>A0A6S7A4T2</accession>
<dbReference type="EC" id="1.11.1.-" evidence="9"/>
<reference evidence="9 10" key="1">
    <citation type="submission" date="2020-04" db="EMBL/GenBank/DDBJ databases">
        <authorList>
            <person name="De Canck E."/>
        </authorList>
    </citation>
    <scope>NUCLEOTIDE SEQUENCE [LARGE SCALE GENOMIC DNA]</scope>
    <source>
        <strain evidence="9 10">LMG 3431</strain>
    </source>
</reference>
<dbReference type="GO" id="GO:0020037">
    <property type="term" value="F:heme binding"/>
    <property type="evidence" value="ECO:0007669"/>
    <property type="project" value="InterPro"/>
</dbReference>
<dbReference type="SUPFAM" id="SSF54909">
    <property type="entry name" value="Dimeric alpha+beta barrel"/>
    <property type="match status" value="1"/>
</dbReference>
<dbReference type="PANTHER" id="PTHR30521">
    <property type="entry name" value="DEFERROCHELATASE/PEROXIDASE"/>
    <property type="match status" value="1"/>
</dbReference>
<gene>
    <name evidence="9" type="primary">yfeX</name>
    <name evidence="9" type="ORF">LMG3431_03042</name>
</gene>
<feature type="domain" description="Dyp-type peroxidase N-terminal" evidence="7">
    <location>
        <begin position="9"/>
        <end position="139"/>
    </location>
</feature>
<dbReference type="InterPro" id="IPR048328">
    <property type="entry name" value="Dyp_perox_C"/>
</dbReference>
<evidence type="ECO:0000256" key="5">
    <source>
        <dbReference type="ARBA" id="ARBA00023004"/>
    </source>
</evidence>
<dbReference type="AlphaFoldDB" id="A0A6S7A4T2"/>
<organism evidence="9 10">
    <name type="scientific">Achromobacter pestifer</name>
    <dbReference type="NCBI Taxonomy" id="1353889"/>
    <lineage>
        <taxon>Bacteria</taxon>
        <taxon>Pseudomonadati</taxon>
        <taxon>Pseudomonadota</taxon>
        <taxon>Betaproteobacteria</taxon>
        <taxon>Burkholderiales</taxon>
        <taxon>Alcaligenaceae</taxon>
        <taxon>Achromobacter</taxon>
    </lineage>
</organism>
<dbReference type="InterPro" id="IPR011008">
    <property type="entry name" value="Dimeric_a/b-barrel"/>
</dbReference>
<dbReference type="Pfam" id="PF20628">
    <property type="entry name" value="Dyp_perox_C"/>
    <property type="match status" value="1"/>
</dbReference>
<evidence type="ECO:0000313" key="9">
    <source>
        <dbReference type="EMBL" id="CAB3654817.1"/>
    </source>
</evidence>